<protein>
    <submittedName>
        <fullName evidence="1">Diaminopimelate epimerase</fullName>
    </submittedName>
</protein>
<organism evidence="1 2">
    <name type="scientific">Microbacterium oleivorans</name>
    <dbReference type="NCBI Taxonomy" id="273677"/>
    <lineage>
        <taxon>Bacteria</taxon>
        <taxon>Bacillati</taxon>
        <taxon>Actinomycetota</taxon>
        <taxon>Actinomycetes</taxon>
        <taxon>Micrococcales</taxon>
        <taxon>Microbacteriaceae</taxon>
        <taxon>Microbacterium</taxon>
    </lineage>
</organism>
<dbReference type="InterPro" id="IPR043777">
    <property type="entry name" value="DUF5719"/>
</dbReference>
<gene>
    <name evidence="1" type="ORF">BW34_02372</name>
</gene>
<keyword evidence="2" id="KW-1185">Reference proteome</keyword>
<evidence type="ECO:0000313" key="1">
    <source>
        <dbReference type="EMBL" id="EZP26040.1"/>
    </source>
</evidence>
<dbReference type="Pfam" id="PF18986">
    <property type="entry name" value="DUF5719"/>
    <property type="match status" value="1"/>
</dbReference>
<dbReference type="eggNOG" id="COG3147">
    <property type="taxonomic scope" value="Bacteria"/>
</dbReference>
<reference evidence="1 2" key="1">
    <citation type="submission" date="2014-03" db="EMBL/GenBank/DDBJ databases">
        <title>Draft Genome Sequences of 13 Willow Endophytes.</title>
        <authorList>
            <person name="Gan H.Y."/>
            <person name="Gan H.M."/>
            <person name="Savka M.A."/>
            <person name="Hudson A.O."/>
        </authorList>
    </citation>
    <scope>NUCLEOTIDE SEQUENCE [LARGE SCALE GENOMIC DNA]</scope>
    <source>
        <strain evidence="1 2">RIT293</strain>
    </source>
</reference>
<dbReference type="Proteomes" id="UP000024001">
    <property type="component" value="Unassembled WGS sequence"/>
</dbReference>
<dbReference type="EMBL" id="JFYO01000007">
    <property type="protein sequence ID" value="EZP26040.1"/>
    <property type="molecule type" value="Genomic_DNA"/>
</dbReference>
<dbReference type="AlphaFoldDB" id="A0A031FQX6"/>
<evidence type="ECO:0000313" key="2">
    <source>
        <dbReference type="Proteomes" id="UP000024001"/>
    </source>
</evidence>
<accession>A0A031FQX6</accession>
<dbReference type="RefSeq" id="WP_036312700.1">
    <property type="nucleotide sequence ID" value="NZ_JFYO01000007.1"/>
</dbReference>
<proteinExistence type="predicted"/>
<dbReference type="PATRIC" id="fig|273677.3.peg.2353"/>
<sequence>MTTARRIRRGVGAAVSLLIVAGTFLIVTMPVPTVERSTLSTTTRPEPATSVLSCAGPLVAAGRDVDDVAALQIAATQSVVSGTAAGSPEATAGEIASAVPDGPPIATFAAEPVDRMRTDVAAAGSSRVAAEDLAGFAASACTPPAMETWLSAGSGLTGASDLVVLANPGDVAARVDLTVFGSQGRETPDAGANILIPPGEQRIVPLASLALGETSPVVLVSATQAPVQAVLQSTLTRTLVPVGVDQGGATGLPRAQQTIPAFSAVGGGDEPTNTMVRLLAPSDDTTAAITVTPVGGASTAASFSDLALTAGVPIEVDLNTLPEGRYRVEVDADAPVVASVHTSTGADAGSDFAWYGTADDIRVPSLLAVADGPAPQLALVNPGGKEVAAVLTDGAGAGEPREVRVPASGSVSVDLRAGELYRLDPAGGTLRAGITFTAPDAIAGYAVVPADAAAAPVVVRPR</sequence>
<comment type="caution">
    <text evidence="1">The sequence shown here is derived from an EMBL/GenBank/DDBJ whole genome shotgun (WGS) entry which is preliminary data.</text>
</comment>
<name>A0A031FQX6_9MICO</name>
<dbReference type="OrthoDB" id="3264966at2"/>